<evidence type="ECO:0008006" key="4">
    <source>
        <dbReference type="Google" id="ProtNLM"/>
    </source>
</evidence>
<proteinExistence type="predicted"/>
<dbReference type="EMBL" id="FM864216">
    <property type="protein sequence ID" value="CAT05053.1"/>
    <property type="molecule type" value="Genomic_DNA"/>
</dbReference>
<gene>
    <name evidence="2" type="ordered locus">MCJ_003640</name>
</gene>
<feature type="region of interest" description="Disordered" evidence="1">
    <location>
        <begin position="185"/>
        <end position="204"/>
    </location>
</feature>
<dbReference type="HOGENOM" id="CLU_1342038_0_0_14"/>
<dbReference type="eggNOG" id="ENOG5031YTG">
    <property type="taxonomic scope" value="Bacteria"/>
</dbReference>
<evidence type="ECO:0000313" key="2">
    <source>
        <dbReference type="EMBL" id="CAT05053.1"/>
    </source>
</evidence>
<sequence length="204" mass="24560">MAKKNTTKKETNKATLWLHYTDPKEVKLINKIKQELIENDKNPTREFKKFIIQSIQSDSFAQSFFSIRQDIYYSLRKATFASLTPFYLKLIEMQKESFLNAQLLSEKVDFLINWIIDKPQNFNKFDEQQSLKLLKEINIFQQKRMEINAKLRVLKSKNRTRKKEILEFYERFLASEKISQKNGEDIYNQDEIKNEGDEDEYKNY</sequence>
<protein>
    <recommendedName>
        <fullName evidence="4">ICEF Integrative Conjugal Element-II</fullName>
    </recommendedName>
</protein>
<reference evidence="3" key="1">
    <citation type="journal article" date="2009" name="BMC Bioinformatics">
        <title>The Mycoplasma conjunctivae genome sequencing, annotation and analysis.</title>
        <authorList>
            <person name="Calderon-Copete S.P."/>
            <person name="Wigger G."/>
            <person name="Wunderlin C."/>
            <person name="Schmidheini T."/>
            <person name="Frey J."/>
            <person name="Quail M.A."/>
            <person name="Falquet L."/>
        </authorList>
    </citation>
    <scope>NUCLEOTIDE SEQUENCE [LARGE SCALE GENOMIC DNA]</scope>
    <source>
        <strain evidence="3">ATCC 25834 / NCTC 10147 / HRC/581</strain>
    </source>
</reference>
<dbReference type="AlphaFoldDB" id="C5J6G1"/>
<evidence type="ECO:0000313" key="3">
    <source>
        <dbReference type="Proteomes" id="UP000001491"/>
    </source>
</evidence>
<dbReference type="NCBIfam" id="NF045893">
    <property type="entry name" value="ICE_Mbov_0398"/>
    <property type="match status" value="1"/>
</dbReference>
<accession>C5J6G1</accession>
<organism evidence="2 3">
    <name type="scientific">Mesomycoplasma conjunctivae (strain ATCC 25834 / NCTC 10147 / HRC/581)</name>
    <name type="common">Mycoplasma conjunctivae</name>
    <dbReference type="NCBI Taxonomy" id="572263"/>
    <lineage>
        <taxon>Bacteria</taxon>
        <taxon>Bacillati</taxon>
        <taxon>Mycoplasmatota</taxon>
        <taxon>Mycoplasmoidales</taxon>
        <taxon>Metamycoplasmataceae</taxon>
        <taxon>Mesomycoplasma</taxon>
    </lineage>
</organism>
<dbReference type="KEGG" id="mco:MCJ_003640"/>
<dbReference type="Proteomes" id="UP000001491">
    <property type="component" value="Chromosome"/>
</dbReference>
<keyword evidence="3" id="KW-1185">Reference proteome</keyword>
<name>C5J6G1_MESCH</name>
<evidence type="ECO:0000256" key="1">
    <source>
        <dbReference type="SAM" id="MobiDB-lite"/>
    </source>
</evidence>